<evidence type="ECO:0000313" key="3">
    <source>
        <dbReference type="Proteomes" id="UP000784294"/>
    </source>
</evidence>
<dbReference type="EMBL" id="CAAALY010066967">
    <property type="protein sequence ID" value="VEL24295.1"/>
    <property type="molecule type" value="Genomic_DNA"/>
</dbReference>
<name>A0A448WZT0_9PLAT</name>
<feature type="region of interest" description="Disordered" evidence="1">
    <location>
        <begin position="87"/>
        <end position="107"/>
    </location>
</feature>
<accession>A0A448WZT0</accession>
<feature type="region of interest" description="Disordered" evidence="1">
    <location>
        <begin position="1"/>
        <end position="38"/>
    </location>
</feature>
<dbReference type="AlphaFoldDB" id="A0A448WZT0"/>
<feature type="compositionally biased region" description="Basic and acidic residues" evidence="1">
    <location>
        <begin position="139"/>
        <end position="154"/>
    </location>
</feature>
<evidence type="ECO:0000256" key="1">
    <source>
        <dbReference type="SAM" id="MobiDB-lite"/>
    </source>
</evidence>
<gene>
    <name evidence="2" type="ORF">PXEA_LOCUS17735</name>
</gene>
<organism evidence="2 3">
    <name type="scientific">Protopolystoma xenopodis</name>
    <dbReference type="NCBI Taxonomy" id="117903"/>
    <lineage>
        <taxon>Eukaryota</taxon>
        <taxon>Metazoa</taxon>
        <taxon>Spiralia</taxon>
        <taxon>Lophotrochozoa</taxon>
        <taxon>Platyhelminthes</taxon>
        <taxon>Monogenea</taxon>
        <taxon>Polyopisthocotylea</taxon>
        <taxon>Polystomatidea</taxon>
        <taxon>Polystomatidae</taxon>
        <taxon>Protopolystoma</taxon>
    </lineage>
</organism>
<dbReference type="Proteomes" id="UP000784294">
    <property type="component" value="Unassembled WGS sequence"/>
</dbReference>
<feature type="compositionally biased region" description="Low complexity" evidence="1">
    <location>
        <begin position="87"/>
        <end position="96"/>
    </location>
</feature>
<feature type="compositionally biased region" description="Pro residues" evidence="1">
    <location>
        <begin position="1"/>
        <end position="21"/>
    </location>
</feature>
<proteinExistence type="predicted"/>
<feature type="region of interest" description="Disordered" evidence="1">
    <location>
        <begin position="233"/>
        <end position="309"/>
    </location>
</feature>
<comment type="caution">
    <text evidence="2">The sequence shown here is derived from an EMBL/GenBank/DDBJ whole genome shotgun (WGS) entry which is preliminary data.</text>
</comment>
<keyword evidence="3" id="KW-1185">Reference proteome</keyword>
<protein>
    <submittedName>
        <fullName evidence="2">Uncharacterized protein</fullName>
    </submittedName>
</protein>
<reference evidence="2" key="1">
    <citation type="submission" date="2018-11" db="EMBL/GenBank/DDBJ databases">
        <authorList>
            <consortium name="Pathogen Informatics"/>
        </authorList>
    </citation>
    <scope>NUCLEOTIDE SEQUENCE</scope>
</reference>
<feature type="compositionally biased region" description="Polar residues" evidence="1">
    <location>
        <begin position="272"/>
        <end position="290"/>
    </location>
</feature>
<sequence length="492" mass="53686">MPLSLPSPLPSPSPLPLPLPSRPLEAPGNCHFGQRYQPPTDPCHLHQYTRLPRLAEPGYTLSVYGLSLPSVPNAAADAAAVSSSSAASATSSSSSRPHSEAAKTARSLQRQFAPALALAANWPVASAGSPPVPAASHWPDQEQQTHDRQMRRGVEEAKSLMRPPQQTPYMLPLCFQLAACLQTASRASLTTAGLLPASCHLCSAHTTPLHLTTCACACLAGCRGSRRSCISDRQMSSQSPLEAGRHGSGPLTSRTDEANSESLANSLGDPTLGQSSIDTATTDPTETRQSLGLPRQPTGRGDFVSSSASASDMFHSAAVKSTEADDSTGHNLKPPQQQCHNLVGLRSQVCRRQLNLPSRRRIHLAEELDRACHQFSVLRRLLSTSVRYPQLRHRRHQYQHQRRRHFYAQRHHHNRHLYQHKVEKELFHHKFVCHQPNGDLSPTAALQPHSFKPHNFKLAGFLCENPVDQLPLGQAMPTNMSTDDAVVKTSSV</sequence>
<feature type="region of interest" description="Disordered" evidence="1">
    <location>
        <begin position="127"/>
        <end position="154"/>
    </location>
</feature>
<evidence type="ECO:0000313" key="2">
    <source>
        <dbReference type="EMBL" id="VEL24295.1"/>
    </source>
</evidence>